<keyword evidence="2 4" id="KW-0238">DNA-binding</keyword>
<accession>A0A448D6G9</accession>
<keyword evidence="7" id="KW-1185">Reference proteome</keyword>
<dbReference type="AlphaFoldDB" id="A0A448D6G9"/>
<evidence type="ECO:0000256" key="1">
    <source>
        <dbReference type="ARBA" id="ARBA00023015"/>
    </source>
</evidence>
<dbReference type="OrthoDB" id="116240at2"/>
<dbReference type="EMBL" id="LR134313">
    <property type="protein sequence ID" value="VEE99996.1"/>
    <property type="molecule type" value="Genomic_DNA"/>
</dbReference>
<dbReference type="KEGG" id="nci:NCTC10296_00634"/>
<protein>
    <submittedName>
        <fullName evidence="6">Putative transcriptional regulator</fullName>
    </submittedName>
</protein>
<sequence>MDIRQKILETAYQTFYRRGFHACGVELLAAQANTTKRTLYAHFGSKEGLIEAVLQYRHEQFIQNMIDALACYTEQQTAYAYLDFIINWTQSADFHGCMFINACAEYSDKASMPHQKSSQHKSEVRQILRQRLQNCGVPESDKKADMLFMIGEGLIVAAQSGQDLTCTIEEMANLFDGCRSDS</sequence>
<feature type="DNA-binding region" description="H-T-H motif" evidence="4">
    <location>
        <begin position="24"/>
        <end position="43"/>
    </location>
</feature>
<evidence type="ECO:0000313" key="7">
    <source>
        <dbReference type="Proteomes" id="UP000279284"/>
    </source>
</evidence>
<evidence type="ECO:0000256" key="4">
    <source>
        <dbReference type="PROSITE-ProRule" id="PRU00335"/>
    </source>
</evidence>
<name>A0A448D6G9_9NEIS</name>
<dbReference type="SUPFAM" id="SSF48498">
    <property type="entry name" value="Tetracyclin repressor-like, C-terminal domain"/>
    <property type="match status" value="1"/>
</dbReference>
<keyword evidence="1" id="KW-0805">Transcription regulation</keyword>
<dbReference type="Gene3D" id="1.10.357.10">
    <property type="entry name" value="Tetracycline Repressor, domain 2"/>
    <property type="match status" value="1"/>
</dbReference>
<dbReference type="RefSeq" id="WP_085390885.1">
    <property type="nucleotide sequence ID" value="NZ_CAUJPY010000018.1"/>
</dbReference>
<proteinExistence type="predicted"/>
<keyword evidence="3" id="KW-0804">Transcription</keyword>
<dbReference type="PANTHER" id="PTHR47506">
    <property type="entry name" value="TRANSCRIPTIONAL REGULATORY PROTEIN"/>
    <property type="match status" value="1"/>
</dbReference>
<dbReference type="Proteomes" id="UP000279284">
    <property type="component" value="Chromosome"/>
</dbReference>
<organism evidence="6 7">
    <name type="scientific">Neisseria canis</name>
    <dbReference type="NCBI Taxonomy" id="493"/>
    <lineage>
        <taxon>Bacteria</taxon>
        <taxon>Pseudomonadati</taxon>
        <taxon>Pseudomonadota</taxon>
        <taxon>Betaproteobacteria</taxon>
        <taxon>Neisseriales</taxon>
        <taxon>Neisseriaceae</taxon>
        <taxon>Neisseria</taxon>
    </lineage>
</organism>
<dbReference type="InterPro" id="IPR036271">
    <property type="entry name" value="Tet_transcr_reg_TetR-rel_C_sf"/>
</dbReference>
<evidence type="ECO:0000313" key="6">
    <source>
        <dbReference type="EMBL" id="VEE99996.1"/>
    </source>
</evidence>
<dbReference type="GO" id="GO:0003677">
    <property type="term" value="F:DNA binding"/>
    <property type="evidence" value="ECO:0007669"/>
    <property type="project" value="UniProtKB-UniRule"/>
</dbReference>
<dbReference type="PRINTS" id="PR00455">
    <property type="entry name" value="HTHTETR"/>
</dbReference>
<evidence type="ECO:0000256" key="3">
    <source>
        <dbReference type="ARBA" id="ARBA00023163"/>
    </source>
</evidence>
<feature type="domain" description="HTH tetR-type" evidence="5">
    <location>
        <begin position="1"/>
        <end position="61"/>
    </location>
</feature>
<dbReference type="InterPro" id="IPR001647">
    <property type="entry name" value="HTH_TetR"/>
</dbReference>
<gene>
    <name evidence="6" type="ORF">NCTC10296_00634</name>
</gene>
<dbReference type="SUPFAM" id="SSF46689">
    <property type="entry name" value="Homeodomain-like"/>
    <property type="match status" value="1"/>
</dbReference>
<evidence type="ECO:0000256" key="2">
    <source>
        <dbReference type="ARBA" id="ARBA00023125"/>
    </source>
</evidence>
<dbReference type="STRING" id="493.BWD07_03755"/>
<reference evidence="6 7" key="1">
    <citation type="submission" date="2018-12" db="EMBL/GenBank/DDBJ databases">
        <authorList>
            <consortium name="Pathogen Informatics"/>
        </authorList>
    </citation>
    <scope>NUCLEOTIDE SEQUENCE [LARGE SCALE GENOMIC DNA]</scope>
    <source>
        <strain evidence="6 7">NCTC10296</strain>
    </source>
</reference>
<dbReference type="PROSITE" id="PS50977">
    <property type="entry name" value="HTH_TETR_2"/>
    <property type="match status" value="1"/>
</dbReference>
<dbReference type="PANTHER" id="PTHR47506:SF1">
    <property type="entry name" value="HTH-TYPE TRANSCRIPTIONAL REGULATOR YJDC"/>
    <property type="match status" value="1"/>
</dbReference>
<dbReference type="InterPro" id="IPR009057">
    <property type="entry name" value="Homeodomain-like_sf"/>
</dbReference>
<dbReference type="Pfam" id="PF00440">
    <property type="entry name" value="TetR_N"/>
    <property type="match status" value="1"/>
</dbReference>
<evidence type="ECO:0000259" key="5">
    <source>
        <dbReference type="PROSITE" id="PS50977"/>
    </source>
</evidence>